<protein>
    <recommendedName>
        <fullName evidence="5">Chromo domain-containing protein</fullName>
    </recommendedName>
</protein>
<comment type="subcellular location">
    <subcellularLocation>
        <location evidence="1">Nucleus</location>
    </subcellularLocation>
</comment>
<reference evidence="6 7" key="1">
    <citation type="journal article" date="2007" name="Science">
        <title>Sea anemone genome reveals ancestral eumetazoan gene repertoire and genomic organization.</title>
        <authorList>
            <person name="Putnam N.H."/>
            <person name="Srivastava M."/>
            <person name="Hellsten U."/>
            <person name="Dirks B."/>
            <person name="Chapman J."/>
            <person name="Salamov A."/>
            <person name="Terry A."/>
            <person name="Shapiro H."/>
            <person name="Lindquist E."/>
            <person name="Kapitonov V.V."/>
            <person name="Jurka J."/>
            <person name="Genikhovich G."/>
            <person name="Grigoriev I.V."/>
            <person name="Lucas S.M."/>
            <person name="Steele R.E."/>
            <person name="Finnerty J.R."/>
            <person name="Technau U."/>
            <person name="Martindale M.Q."/>
            <person name="Rokhsar D.S."/>
        </authorList>
    </citation>
    <scope>NUCLEOTIDE SEQUENCE [LARGE SCALE GENOMIC DNA]</scope>
    <source>
        <strain evidence="7">CH2 X CH6</strain>
    </source>
</reference>
<dbReference type="PANTHER" id="PTHR44324:SF6">
    <property type="entry name" value="EF-HAND CALCIUM BINDING DOMAIN 8"/>
    <property type="match status" value="1"/>
</dbReference>
<dbReference type="PROSITE" id="PS50013">
    <property type="entry name" value="CHROMO_2"/>
    <property type="match status" value="1"/>
</dbReference>
<dbReference type="EMBL" id="DS470337">
    <property type="protein sequence ID" value="EDO29711.1"/>
    <property type="molecule type" value="Genomic_DNA"/>
</dbReference>
<dbReference type="GO" id="GO:0005634">
    <property type="term" value="C:nucleus"/>
    <property type="evidence" value="ECO:0007669"/>
    <property type="project" value="UniProtKB-SubCell"/>
</dbReference>
<dbReference type="InterPro" id="IPR000953">
    <property type="entry name" value="Chromo/chromo_shadow_dom"/>
</dbReference>
<proteinExistence type="predicted"/>
<feature type="domain" description="Chromo" evidence="5">
    <location>
        <begin position="237"/>
        <end position="285"/>
    </location>
</feature>
<dbReference type="InParanoid" id="A7T2V5"/>
<dbReference type="CDD" id="cd00024">
    <property type="entry name" value="CD_CSD"/>
    <property type="match status" value="1"/>
</dbReference>
<dbReference type="InterPro" id="IPR023779">
    <property type="entry name" value="Chromodomain_CS"/>
</dbReference>
<dbReference type="HOGENOM" id="CLU_875228_0_0_1"/>
<gene>
    <name evidence="6" type="ORF">NEMVEDRAFT_v1g221552</name>
</gene>
<dbReference type="InterPro" id="IPR016197">
    <property type="entry name" value="Chromo-like_dom_sf"/>
</dbReference>
<dbReference type="InterPro" id="IPR036322">
    <property type="entry name" value="WD40_repeat_dom_sf"/>
</dbReference>
<organism evidence="6 7">
    <name type="scientific">Nematostella vectensis</name>
    <name type="common">Starlet sea anemone</name>
    <dbReference type="NCBI Taxonomy" id="45351"/>
    <lineage>
        <taxon>Eukaryota</taxon>
        <taxon>Metazoa</taxon>
        <taxon>Cnidaria</taxon>
        <taxon>Anthozoa</taxon>
        <taxon>Hexacorallia</taxon>
        <taxon>Actiniaria</taxon>
        <taxon>Edwardsiidae</taxon>
        <taxon>Nematostella</taxon>
    </lineage>
</organism>
<evidence type="ECO:0000313" key="7">
    <source>
        <dbReference type="Proteomes" id="UP000001593"/>
    </source>
</evidence>
<dbReference type="InterPro" id="IPR023780">
    <property type="entry name" value="Chromo_domain"/>
</dbReference>
<dbReference type="Gene3D" id="2.130.10.10">
    <property type="entry name" value="YVTN repeat-like/Quinoprotein amine dehydrogenase"/>
    <property type="match status" value="1"/>
</dbReference>
<dbReference type="InterPro" id="IPR015943">
    <property type="entry name" value="WD40/YVTN_repeat-like_dom_sf"/>
</dbReference>
<dbReference type="InterPro" id="IPR051242">
    <property type="entry name" value="WD-EF-hand_domain"/>
</dbReference>
<dbReference type="PANTHER" id="PTHR44324">
    <property type="entry name" value="WD40 REPEAT DOMAIN 95"/>
    <property type="match status" value="1"/>
</dbReference>
<evidence type="ECO:0000256" key="4">
    <source>
        <dbReference type="SAM" id="Phobius"/>
    </source>
</evidence>
<evidence type="ECO:0000256" key="3">
    <source>
        <dbReference type="ARBA" id="ARBA00023242"/>
    </source>
</evidence>
<dbReference type="SUPFAM" id="SSF54160">
    <property type="entry name" value="Chromo domain-like"/>
    <property type="match status" value="1"/>
</dbReference>
<evidence type="ECO:0000256" key="2">
    <source>
        <dbReference type="ARBA" id="ARBA00022737"/>
    </source>
</evidence>
<feature type="transmembrane region" description="Helical" evidence="4">
    <location>
        <begin position="12"/>
        <end position="37"/>
    </location>
</feature>
<dbReference type="Pfam" id="PF00385">
    <property type="entry name" value="Chromo"/>
    <property type="match status" value="1"/>
</dbReference>
<sequence>MRFQQSHQETAWCSCSPWCVLTCMAVLVAMVAISSVFQPCPHDAALFKGLNIKITEGLHNDWVRKVKYYPTLQCFISCATSSENSMYLGDVDRKKTCSMFRTRKGITSFDYCKEWNVIGKNMLHTYMYMLKHVKVTGGLDHYVRLWNPYVTSKSTSVLKGHSATVTHILVNSEKGEIISVAQDKFRCDLLFKMAEEKRLREGDGFYRQLNEANSGELLWGGIQKRKKTRRNGDPTFYPVERVVSRQINNGKTQYLLKWTGYSAYESSWVDEDDLSADLARHVFYKIASERIPLSLVSAKPFELEKRASLKSFFVLFPP</sequence>
<keyword evidence="2" id="KW-0677">Repeat</keyword>
<dbReference type="AlphaFoldDB" id="A7T2V5"/>
<dbReference type="eggNOG" id="KOG0266">
    <property type="taxonomic scope" value="Eukaryota"/>
</dbReference>
<keyword evidence="4" id="KW-1133">Transmembrane helix</keyword>
<keyword evidence="4" id="KW-0472">Membrane</keyword>
<evidence type="ECO:0000256" key="1">
    <source>
        <dbReference type="ARBA" id="ARBA00004123"/>
    </source>
</evidence>
<accession>A7T2V5</accession>
<evidence type="ECO:0000313" key="6">
    <source>
        <dbReference type="EMBL" id="EDO29711.1"/>
    </source>
</evidence>
<dbReference type="Proteomes" id="UP000001593">
    <property type="component" value="Unassembled WGS sequence"/>
</dbReference>
<dbReference type="Gene3D" id="2.40.50.40">
    <property type="match status" value="1"/>
</dbReference>
<dbReference type="SMART" id="SM00298">
    <property type="entry name" value="CHROMO"/>
    <property type="match status" value="1"/>
</dbReference>
<keyword evidence="3" id="KW-0539">Nucleus</keyword>
<name>A7T2V5_NEMVE</name>
<dbReference type="PROSITE" id="PS00598">
    <property type="entry name" value="CHROMO_1"/>
    <property type="match status" value="1"/>
</dbReference>
<keyword evidence="4" id="KW-0812">Transmembrane</keyword>
<evidence type="ECO:0000259" key="5">
    <source>
        <dbReference type="PROSITE" id="PS50013"/>
    </source>
</evidence>
<dbReference type="SUPFAM" id="SSF50978">
    <property type="entry name" value="WD40 repeat-like"/>
    <property type="match status" value="1"/>
</dbReference>
<keyword evidence="7" id="KW-1185">Reference proteome</keyword>